<dbReference type="KEGG" id="pste:PSTEL_14470"/>
<feature type="transmembrane region" description="Helical" evidence="12">
    <location>
        <begin position="148"/>
        <end position="170"/>
    </location>
</feature>
<evidence type="ECO:0000256" key="2">
    <source>
        <dbReference type="ARBA" id="ARBA00004651"/>
    </source>
</evidence>
<dbReference type="CDD" id="cd00082">
    <property type="entry name" value="HisKA"/>
    <property type="match status" value="1"/>
</dbReference>
<comment type="catalytic activity">
    <reaction evidence="1">
        <text>ATP + protein L-histidine = ADP + protein N-phospho-L-histidine.</text>
        <dbReference type="EC" id="2.7.13.3"/>
    </reaction>
</comment>
<dbReference type="EMBL" id="CP009286">
    <property type="protein sequence ID" value="AIQ64108.1"/>
    <property type="molecule type" value="Genomic_DNA"/>
</dbReference>
<evidence type="ECO:0000256" key="10">
    <source>
        <dbReference type="ARBA" id="ARBA00023012"/>
    </source>
</evidence>
<feature type="domain" description="Histidine kinase" evidence="13">
    <location>
        <begin position="237"/>
        <end position="450"/>
    </location>
</feature>
<evidence type="ECO:0000313" key="15">
    <source>
        <dbReference type="EMBL" id="AIQ64108.1"/>
    </source>
</evidence>
<dbReference type="Gene3D" id="6.10.340.10">
    <property type="match status" value="1"/>
</dbReference>
<keyword evidence="4" id="KW-1003">Cell membrane</keyword>
<feature type="transmembrane region" description="Helical" evidence="12">
    <location>
        <begin position="12"/>
        <end position="34"/>
    </location>
</feature>
<dbReference type="InterPro" id="IPR050351">
    <property type="entry name" value="BphY/WalK/GraS-like"/>
</dbReference>
<evidence type="ECO:0000256" key="3">
    <source>
        <dbReference type="ARBA" id="ARBA00012438"/>
    </source>
</evidence>
<keyword evidence="7" id="KW-0547">Nucleotide-binding</keyword>
<dbReference type="Pfam" id="PF00512">
    <property type="entry name" value="HisKA"/>
    <property type="match status" value="1"/>
</dbReference>
<sequence>MSIRGGLSRKLLISHVGVALAALLSIVLLVNLVMNISFNQYQKNQQQTEIQSLLDDLEDAYNVSTGHWNTNVWMTISHQAMISDYMVRVYDQDRRLIWDTSQMGRQIQVNSQSAQDTIKKTIVKGNQQVGTLEFLPVKETTQSLNQKFLRMFNTLLWAAMILVIVGTYLFSRYMAKSISQPLLEIKDIASKMREGDLSSRVEMLNQNTEIDDVGRTLNHLADGLEKQDQLRKSLTTDVAHELRTPLTTIQSHLEAFQDGIWEPTPDKLQVCHDQVLRLVRLFSDLENLAAVENPMVQLMTEIVSLNEIVGESLNMVSSQFGQERLSADLISKSDVWITGDRSRLLQVFVNLISNAFKYTSSGSVHIEVLKEKAEGVVIVSDTGMGISKDELPYIFERFYRGEKSRNRKTGGAGIGLAVVKVIVDAHAGSIHVESEIEKGTTVLVRLPLIR</sequence>
<dbReference type="GO" id="GO:0005524">
    <property type="term" value="F:ATP binding"/>
    <property type="evidence" value="ECO:0007669"/>
    <property type="project" value="UniProtKB-KW"/>
</dbReference>
<keyword evidence="12" id="KW-1133">Transmembrane helix</keyword>
<dbReference type="InterPro" id="IPR003661">
    <property type="entry name" value="HisK_dim/P_dom"/>
</dbReference>
<dbReference type="CDD" id="cd00075">
    <property type="entry name" value="HATPase"/>
    <property type="match status" value="1"/>
</dbReference>
<keyword evidence="6" id="KW-0808">Transferase</keyword>
<dbReference type="Gene3D" id="3.30.565.10">
    <property type="entry name" value="Histidine kinase-like ATPase, C-terminal domain"/>
    <property type="match status" value="1"/>
</dbReference>
<dbReference type="InterPro" id="IPR005467">
    <property type="entry name" value="His_kinase_dom"/>
</dbReference>
<evidence type="ECO:0000256" key="4">
    <source>
        <dbReference type="ARBA" id="ARBA00022475"/>
    </source>
</evidence>
<dbReference type="SUPFAM" id="SSF47384">
    <property type="entry name" value="Homodimeric domain of signal transducing histidine kinase"/>
    <property type="match status" value="1"/>
</dbReference>
<dbReference type="AlphaFoldDB" id="A0A089LXV9"/>
<dbReference type="PANTHER" id="PTHR45453:SF1">
    <property type="entry name" value="PHOSPHATE REGULON SENSOR PROTEIN PHOR"/>
    <property type="match status" value="1"/>
</dbReference>
<dbReference type="PRINTS" id="PR00344">
    <property type="entry name" value="BCTRLSENSOR"/>
</dbReference>
<evidence type="ECO:0000256" key="9">
    <source>
        <dbReference type="ARBA" id="ARBA00022840"/>
    </source>
</evidence>
<feature type="domain" description="HAMP" evidence="14">
    <location>
        <begin position="176"/>
        <end position="229"/>
    </location>
</feature>
<dbReference type="GO" id="GO:0005886">
    <property type="term" value="C:plasma membrane"/>
    <property type="evidence" value="ECO:0007669"/>
    <property type="project" value="UniProtKB-SubCell"/>
</dbReference>
<dbReference type="HOGENOM" id="CLU_000445_89_6_9"/>
<proteinExistence type="predicted"/>
<keyword evidence="5" id="KW-0597">Phosphoprotein</keyword>
<keyword evidence="16" id="KW-1185">Reference proteome</keyword>
<dbReference type="FunFam" id="3.30.565.10:FF:000006">
    <property type="entry name" value="Sensor histidine kinase WalK"/>
    <property type="match status" value="1"/>
</dbReference>
<keyword evidence="11 12" id="KW-0472">Membrane</keyword>
<gene>
    <name evidence="15" type="ORF">PSTEL_14470</name>
</gene>
<dbReference type="Pfam" id="PF02518">
    <property type="entry name" value="HATPase_c"/>
    <property type="match status" value="1"/>
</dbReference>
<dbReference type="EC" id="2.7.13.3" evidence="3"/>
<keyword evidence="8 15" id="KW-0418">Kinase</keyword>
<dbReference type="InterPro" id="IPR036097">
    <property type="entry name" value="HisK_dim/P_sf"/>
</dbReference>
<evidence type="ECO:0000259" key="13">
    <source>
        <dbReference type="PROSITE" id="PS50109"/>
    </source>
</evidence>
<dbReference type="InterPro" id="IPR004358">
    <property type="entry name" value="Sig_transdc_His_kin-like_C"/>
</dbReference>
<keyword evidence="12" id="KW-0812">Transmembrane</keyword>
<dbReference type="InterPro" id="IPR003660">
    <property type="entry name" value="HAMP_dom"/>
</dbReference>
<dbReference type="PROSITE" id="PS50109">
    <property type="entry name" value="HIS_KIN"/>
    <property type="match status" value="1"/>
</dbReference>
<dbReference type="PROSITE" id="PS50885">
    <property type="entry name" value="HAMP"/>
    <property type="match status" value="1"/>
</dbReference>
<dbReference type="OrthoDB" id="9813151at2"/>
<dbReference type="Proteomes" id="UP000029507">
    <property type="component" value="Chromosome"/>
</dbReference>
<evidence type="ECO:0000256" key="7">
    <source>
        <dbReference type="ARBA" id="ARBA00022741"/>
    </source>
</evidence>
<dbReference type="Pfam" id="PF00672">
    <property type="entry name" value="HAMP"/>
    <property type="match status" value="1"/>
</dbReference>
<evidence type="ECO:0000256" key="5">
    <source>
        <dbReference type="ARBA" id="ARBA00022553"/>
    </source>
</evidence>
<dbReference type="InterPro" id="IPR036890">
    <property type="entry name" value="HATPase_C_sf"/>
</dbReference>
<evidence type="ECO:0000259" key="14">
    <source>
        <dbReference type="PROSITE" id="PS50885"/>
    </source>
</evidence>
<dbReference type="InterPro" id="IPR003594">
    <property type="entry name" value="HATPase_dom"/>
</dbReference>
<keyword evidence="9" id="KW-0067">ATP-binding</keyword>
<name>A0A089LXV9_9BACL</name>
<protein>
    <recommendedName>
        <fullName evidence="3">histidine kinase</fullName>
        <ecNumber evidence="3">2.7.13.3</ecNumber>
    </recommendedName>
</protein>
<organism evidence="15 16">
    <name type="scientific">Paenibacillus stellifer</name>
    <dbReference type="NCBI Taxonomy" id="169760"/>
    <lineage>
        <taxon>Bacteria</taxon>
        <taxon>Bacillati</taxon>
        <taxon>Bacillota</taxon>
        <taxon>Bacilli</taxon>
        <taxon>Bacillales</taxon>
        <taxon>Paenibacillaceae</taxon>
        <taxon>Paenibacillus</taxon>
    </lineage>
</organism>
<dbReference type="CDD" id="cd06225">
    <property type="entry name" value="HAMP"/>
    <property type="match status" value="1"/>
</dbReference>
<evidence type="ECO:0000256" key="8">
    <source>
        <dbReference type="ARBA" id="ARBA00022777"/>
    </source>
</evidence>
<evidence type="ECO:0000256" key="12">
    <source>
        <dbReference type="SAM" id="Phobius"/>
    </source>
</evidence>
<dbReference type="SUPFAM" id="SSF55874">
    <property type="entry name" value="ATPase domain of HSP90 chaperone/DNA topoisomerase II/histidine kinase"/>
    <property type="match status" value="1"/>
</dbReference>
<evidence type="ECO:0000256" key="6">
    <source>
        <dbReference type="ARBA" id="ARBA00022679"/>
    </source>
</evidence>
<dbReference type="PANTHER" id="PTHR45453">
    <property type="entry name" value="PHOSPHATE REGULON SENSOR PROTEIN PHOR"/>
    <property type="match status" value="1"/>
</dbReference>
<comment type="subcellular location">
    <subcellularLocation>
        <location evidence="2">Cell membrane</location>
        <topology evidence="2">Multi-pass membrane protein</topology>
    </subcellularLocation>
</comment>
<dbReference type="SMART" id="SM00304">
    <property type="entry name" value="HAMP"/>
    <property type="match status" value="1"/>
</dbReference>
<reference evidence="15 16" key="1">
    <citation type="submission" date="2014-08" db="EMBL/GenBank/DDBJ databases">
        <title>Comparative genomics of the Paenibacillus odorifer group.</title>
        <authorList>
            <person name="den Bakker H.C."/>
            <person name="Tsai Y.-C."/>
            <person name="Martin N."/>
            <person name="Korlach J."/>
            <person name="Wiedmann M."/>
        </authorList>
    </citation>
    <scope>NUCLEOTIDE SEQUENCE [LARGE SCALE GENOMIC DNA]</scope>
    <source>
        <strain evidence="15 16">DSM 14472</strain>
    </source>
</reference>
<dbReference type="GO" id="GO:0004721">
    <property type="term" value="F:phosphoprotein phosphatase activity"/>
    <property type="evidence" value="ECO:0007669"/>
    <property type="project" value="TreeGrafter"/>
</dbReference>
<dbReference type="SMART" id="SM00388">
    <property type="entry name" value="HisKA"/>
    <property type="match status" value="1"/>
</dbReference>
<dbReference type="SMART" id="SM00387">
    <property type="entry name" value="HATPase_c"/>
    <property type="match status" value="1"/>
</dbReference>
<dbReference type="GO" id="GO:0016036">
    <property type="term" value="P:cellular response to phosphate starvation"/>
    <property type="evidence" value="ECO:0007669"/>
    <property type="project" value="TreeGrafter"/>
</dbReference>
<dbReference type="SUPFAM" id="SSF158472">
    <property type="entry name" value="HAMP domain-like"/>
    <property type="match status" value="1"/>
</dbReference>
<keyword evidence="10" id="KW-0902">Two-component regulatory system</keyword>
<evidence type="ECO:0000313" key="16">
    <source>
        <dbReference type="Proteomes" id="UP000029507"/>
    </source>
</evidence>
<dbReference type="STRING" id="169760.PSTEL_14470"/>
<dbReference type="Gene3D" id="1.10.287.130">
    <property type="match status" value="1"/>
</dbReference>
<accession>A0A089LXV9</accession>
<dbReference type="GO" id="GO:0000155">
    <property type="term" value="F:phosphorelay sensor kinase activity"/>
    <property type="evidence" value="ECO:0007669"/>
    <property type="project" value="InterPro"/>
</dbReference>
<evidence type="ECO:0000256" key="1">
    <source>
        <dbReference type="ARBA" id="ARBA00000085"/>
    </source>
</evidence>
<evidence type="ECO:0000256" key="11">
    <source>
        <dbReference type="ARBA" id="ARBA00023136"/>
    </source>
</evidence>